<dbReference type="EMBL" id="MU404352">
    <property type="protein sequence ID" value="KAI1615698.1"/>
    <property type="molecule type" value="Genomic_DNA"/>
</dbReference>
<evidence type="ECO:0008006" key="9">
    <source>
        <dbReference type="Google" id="ProtNLM"/>
    </source>
</evidence>
<evidence type="ECO:0000256" key="6">
    <source>
        <dbReference type="SAM" id="MobiDB-lite"/>
    </source>
</evidence>
<dbReference type="SUPFAM" id="SSF51905">
    <property type="entry name" value="FAD/NAD(P)-binding domain"/>
    <property type="match status" value="2"/>
</dbReference>
<proteinExistence type="inferred from homology"/>
<evidence type="ECO:0000313" key="8">
    <source>
        <dbReference type="Proteomes" id="UP001203852"/>
    </source>
</evidence>
<dbReference type="InterPro" id="IPR050346">
    <property type="entry name" value="FMO-like"/>
</dbReference>
<feature type="region of interest" description="Disordered" evidence="6">
    <location>
        <begin position="471"/>
        <end position="500"/>
    </location>
</feature>
<gene>
    <name evidence="7" type="ORF">EDD36DRAFT_380006</name>
</gene>
<keyword evidence="8" id="KW-1185">Reference proteome</keyword>
<dbReference type="InterPro" id="IPR036188">
    <property type="entry name" value="FAD/NAD-bd_sf"/>
</dbReference>
<keyword evidence="3" id="KW-0274">FAD</keyword>
<dbReference type="InterPro" id="IPR000960">
    <property type="entry name" value="Flavin_mOase"/>
</dbReference>
<dbReference type="GO" id="GO:0050661">
    <property type="term" value="F:NADP binding"/>
    <property type="evidence" value="ECO:0007669"/>
    <property type="project" value="InterPro"/>
</dbReference>
<name>A0AAN6IFJ5_9EURO</name>
<dbReference type="Proteomes" id="UP001203852">
    <property type="component" value="Unassembled WGS sequence"/>
</dbReference>
<reference evidence="7" key="1">
    <citation type="journal article" date="2022" name="bioRxiv">
        <title>Deciphering the potential niche of two novel black yeast fungi from a biological soil crust based on their genomes, phenotypes, and melanin regulation.</title>
        <authorList>
            <consortium name="DOE Joint Genome Institute"/>
            <person name="Carr E.C."/>
            <person name="Barton Q."/>
            <person name="Grambo S."/>
            <person name="Sullivan M."/>
            <person name="Renfro C.M."/>
            <person name="Kuo A."/>
            <person name="Pangilinan J."/>
            <person name="Lipzen A."/>
            <person name="Keymanesh K."/>
            <person name="Savage E."/>
            <person name="Barry K."/>
            <person name="Grigoriev I.V."/>
            <person name="Riekhof W.R."/>
            <person name="Harris S.S."/>
        </authorList>
    </citation>
    <scope>NUCLEOTIDE SEQUENCE</scope>
    <source>
        <strain evidence="7">JF 03-4F</strain>
    </source>
</reference>
<dbReference type="AlphaFoldDB" id="A0AAN6IFJ5"/>
<sequence>MVAGIKSVAVIGAGPAGAITIDALAEEKHFDVIRVFERREKAGGIWISDANESPKLSSVRALVDQKADQPVSIPSKLPALTSQKPALNGKEHRYSYTPVYPGMLSNIDERIMAYTKEPFPIPRDPITNEPIPGKAPFRNSEVIREWIESLFDRKGYRHKVEYNTTVEKAIKEGSKWVLTLRQSLPGGEHNYWWQEKFDAVVVASGHYSIPRFSPVPGLAEFAQNHPGVVEHSKTYRGPERYRGKTVITIGASVSATDIARAIVKVAKTPLYASIREPHRVYGTVPFEHPQMALKPTISHVSTSPHSRTVFFSDGSKVDNVDHIIFGTGYDFSLPFLPSVKVENRRIQGIYQHIFMQDDPTLAFVGAVSAGFTFLVFEWQAVVVARFMAGRISLPSKDVQKKWETDRLAARGDGQPFFKIAPDFEDYFEGLRKLAGDSSPEAPGRRLIKWDSAWLGVAEQTMQDRIAKWQQVAQETKEQLPSRDNRQSRSRKRGDAQLARL</sequence>
<evidence type="ECO:0000256" key="1">
    <source>
        <dbReference type="ARBA" id="ARBA00009183"/>
    </source>
</evidence>
<dbReference type="PRINTS" id="PR00370">
    <property type="entry name" value="FMOXYGENASE"/>
</dbReference>
<evidence type="ECO:0000256" key="2">
    <source>
        <dbReference type="ARBA" id="ARBA00022630"/>
    </source>
</evidence>
<evidence type="ECO:0000256" key="5">
    <source>
        <dbReference type="ARBA" id="ARBA00023002"/>
    </source>
</evidence>
<keyword evidence="5" id="KW-0560">Oxidoreductase</keyword>
<dbReference type="Pfam" id="PF00743">
    <property type="entry name" value="FMO-like"/>
    <property type="match status" value="2"/>
</dbReference>
<evidence type="ECO:0000256" key="3">
    <source>
        <dbReference type="ARBA" id="ARBA00022827"/>
    </source>
</evidence>
<dbReference type="Gene3D" id="3.50.50.60">
    <property type="entry name" value="FAD/NAD(P)-binding domain"/>
    <property type="match status" value="2"/>
</dbReference>
<comment type="caution">
    <text evidence="7">The sequence shown here is derived from an EMBL/GenBank/DDBJ whole genome shotgun (WGS) entry which is preliminary data.</text>
</comment>
<evidence type="ECO:0000256" key="4">
    <source>
        <dbReference type="ARBA" id="ARBA00022857"/>
    </source>
</evidence>
<comment type="similarity">
    <text evidence="1">Belongs to the FMO family.</text>
</comment>
<accession>A0AAN6IFJ5</accession>
<dbReference type="PANTHER" id="PTHR23023">
    <property type="entry name" value="DIMETHYLANILINE MONOOXYGENASE"/>
    <property type="match status" value="1"/>
</dbReference>
<dbReference type="GO" id="GO:0004499">
    <property type="term" value="F:N,N-dimethylaniline monooxygenase activity"/>
    <property type="evidence" value="ECO:0007669"/>
    <property type="project" value="InterPro"/>
</dbReference>
<protein>
    <recommendedName>
        <fullName evidence="9">Thiol-specific monooxygenase</fullName>
    </recommendedName>
</protein>
<keyword evidence="2" id="KW-0285">Flavoprotein</keyword>
<dbReference type="InterPro" id="IPR020946">
    <property type="entry name" value="Flavin_mOase-like"/>
</dbReference>
<dbReference type="GO" id="GO:0050660">
    <property type="term" value="F:flavin adenine dinucleotide binding"/>
    <property type="evidence" value="ECO:0007669"/>
    <property type="project" value="InterPro"/>
</dbReference>
<keyword evidence="4" id="KW-0521">NADP</keyword>
<organism evidence="7 8">
    <name type="scientific">Exophiala viscosa</name>
    <dbReference type="NCBI Taxonomy" id="2486360"/>
    <lineage>
        <taxon>Eukaryota</taxon>
        <taxon>Fungi</taxon>
        <taxon>Dikarya</taxon>
        <taxon>Ascomycota</taxon>
        <taxon>Pezizomycotina</taxon>
        <taxon>Eurotiomycetes</taxon>
        <taxon>Chaetothyriomycetidae</taxon>
        <taxon>Chaetothyriales</taxon>
        <taxon>Herpotrichiellaceae</taxon>
        <taxon>Exophiala</taxon>
    </lineage>
</organism>
<evidence type="ECO:0000313" key="7">
    <source>
        <dbReference type="EMBL" id="KAI1615698.1"/>
    </source>
</evidence>
<feature type="compositionally biased region" description="Basic and acidic residues" evidence="6">
    <location>
        <begin position="474"/>
        <end position="486"/>
    </location>
</feature>